<dbReference type="Proteomes" id="UP000827892">
    <property type="component" value="Chromosome V"/>
</dbReference>
<dbReference type="AlphaFoldDB" id="A0AAE9A2B7"/>
<accession>A0AAE9A2B7</accession>
<dbReference type="PANTHER" id="PTHR31897">
    <property type="entry name" value="PROTEIN CBG17011-RELATED"/>
    <property type="match status" value="1"/>
</dbReference>
<evidence type="ECO:0008006" key="4">
    <source>
        <dbReference type="Google" id="ProtNLM"/>
    </source>
</evidence>
<keyword evidence="1" id="KW-0732">Signal</keyword>
<dbReference type="EMBL" id="CP090895">
    <property type="protein sequence ID" value="ULT91586.1"/>
    <property type="molecule type" value="Genomic_DNA"/>
</dbReference>
<reference evidence="2 3" key="1">
    <citation type="submission" date="2022-02" db="EMBL/GenBank/DDBJ databases">
        <title>Chromosome-level reference genomes for two strains of Caenorhabditis briggsae: an improved platform for comparative genomics.</title>
        <authorList>
            <person name="Stevens L."/>
            <person name="Andersen E.C."/>
        </authorList>
    </citation>
    <scope>NUCLEOTIDE SEQUENCE [LARGE SCALE GENOMIC DNA]</scope>
    <source>
        <strain evidence="2">QX1410_ONT</strain>
        <tissue evidence="2">Whole-organism</tissue>
    </source>
</reference>
<feature type="signal peptide" evidence="1">
    <location>
        <begin position="1"/>
        <end position="16"/>
    </location>
</feature>
<protein>
    <recommendedName>
        <fullName evidence="4">DUF19 domain-containing protein</fullName>
    </recommendedName>
</protein>
<evidence type="ECO:0000313" key="2">
    <source>
        <dbReference type="EMBL" id="ULT91586.1"/>
    </source>
</evidence>
<proteinExistence type="predicted"/>
<evidence type="ECO:0000256" key="1">
    <source>
        <dbReference type="SAM" id="SignalP"/>
    </source>
</evidence>
<gene>
    <name evidence="2" type="ORF">L3Y34_009299</name>
</gene>
<feature type="chain" id="PRO_5042029839" description="DUF19 domain-containing protein" evidence="1">
    <location>
        <begin position="17"/>
        <end position="230"/>
    </location>
</feature>
<name>A0AAE9A2B7_CAEBR</name>
<organism evidence="2 3">
    <name type="scientific">Caenorhabditis briggsae</name>
    <dbReference type="NCBI Taxonomy" id="6238"/>
    <lineage>
        <taxon>Eukaryota</taxon>
        <taxon>Metazoa</taxon>
        <taxon>Ecdysozoa</taxon>
        <taxon>Nematoda</taxon>
        <taxon>Chromadorea</taxon>
        <taxon>Rhabditida</taxon>
        <taxon>Rhabditina</taxon>
        <taxon>Rhabditomorpha</taxon>
        <taxon>Rhabditoidea</taxon>
        <taxon>Rhabditidae</taxon>
        <taxon>Peloderinae</taxon>
        <taxon>Caenorhabditis</taxon>
    </lineage>
</organism>
<sequence length="230" mass="25926">MKLLILIFALFSLTTPIEFPFCPNVSAECKPKMLQLKTILTHFSNTTYPPLGGMYNLTRELCKESKHCLSHCWGASVAYRSACEAIGTQDYSIESDIACGLLKAKSPYCPNLDFFTIDSSLKKQTFIDGKSCFLQSGCFRDLDNYYDSLMDLYTTPPKGIDGKCNTFYDKFQKIQCESLKTMLRNEIRDTNGDKKFNATRIAELSERAQHCADSTCLMKPNKIGKAMVTV</sequence>
<dbReference type="PANTHER" id="PTHR31897:SF8">
    <property type="entry name" value="DUF19 DOMAIN-CONTAINING PROTEIN"/>
    <property type="match status" value="1"/>
</dbReference>
<evidence type="ECO:0000313" key="3">
    <source>
        <dbReference type="Proteomes" id="UP000827892"/>
    </source>
</evidence>